<protein>
    <submittedName>
        <fullName evidence="6">D-amino-acid dehydrogenase</fullName>
        <ecNumber evidence="6">1.4.99.-</ecNumber>
    </submittedName>
</protein>
<comment type="similarity">
    <text evidence="2">Belongs to the DadA oxidoreductase family.</text>
</comment>
<dbReference type="InterPro" id="IPR006076">
    <property type="entry name" value="FAD-dep_OxRdtase"/>
</dbReference>
<dbReference type="SUPFAM" id="SSF54373">
    <property type="entry name" value="FAD-linked reductases, C-terminal domain"/>
    <property type="match status" value="1"/>
</dbReference>
<dbReference type="Pfam" id="PF01266">
    <property type="entry name" value="DAO"/>
    <property type="match status" value="1"/>
</dbReference>
<evidence type="ECO:0000256" key="4">
    <source>
        <dbReference type="ARBA" id="ARBA00023002"/>
    </source>
</evidence>
<dbReference type="RefSeq" id="WP_307393873.1">
    <property type="nucleotide sequence ID" value="NZ_BAAADK010000032.1"/>
</dbReference>
<dbReference type="InterPro" id="IPR036188">
    <property type="entry name" value="FAD/NAD-bd_sf"/>
</dbReference>
<evidence type="ECO:0000256" key="1">
    <source>
        <dbReference type="ARBA" id="ARBA00001974"/>
    </source>
</evidence>
<evidence type="ECO:0000256" key="3">
    <source>
        <dbReference type="ARBA" id="ARBA00022630"/>
    </source>
</evidence>
<dbReference type="Proteomes" id="UP001235840">
    <property type="component" value="Unassembled WGS sequence"/>
</dbReference>
<dbReference type="GO" id="GO:0016491">
    <property type="term" value="F:oxidoreductase activity"/>
    <property type="evidence" value="ECO:0007669"/>
    <property type="project" value="UniProtKB-KW"/>
</dbReference>
<dbReference type="EC" id="1.4.99.-" evidence="6"/>
<reference evidence="6 7" key="1">
    <citation type="submission" date="2023-07" db="EMBL/GenBank/DDBJ databases">
        <title>Genomic Encyclopedia of Type Strains, Phase IV (KMG-IV): sequencing the most valuable type-strain genomes for metagenomic binning, comparative biology and taxonomic classification.</title>
        <authorList>
            <person name="Goeker M."/>
        </authorList>
    </citation>
    <scope>NUCLEOTIDE SEQUENCE [LARGE SCALE GENOMIC DNA]</scope>
    <source>
        <strain evidence="6 7">DSM 12751</strain>
    </source>
</reference>
<organism evidence="6 7">
    <name type="scientific">Caldalkalibacillus horti</name>
    <dbReference type="NCBI Taxonomy" id="77523"/>
    <lineage>
        <taxon>Bacteria</taxon>
        <taxon>Bacillati</taxon>
        <taxon>Bacillota</taxon>
        <taxon>Bacilli</taxon>
        <taxon>Bacillales</taxon>
        <taxon>Bacillaceae</taxon>
        <taxon>Caldalkalibacillus</taxon>
    </lineage>
</organism>
<accession>A0ABT9VYE0</accession>
<dbReference type="EMBL" id="JAUSTY010000006">
    <property type="protein sequence ID" value="MDQ0166014.1"/>
    <property type="molecule type" value="Genomic_DNA"/>
</dbReference>
<comment type="cofactor">
    <cofactor evidence="1">
        <name>FAD</name>
        <dbReference type="ChEBI" id="CHEBI:57692"/>
    </cofactor>
</comment>
<dbReference type="PANTHER" id="PTHR13847:SF286">
    <property type="entry name" value="D-AMINO ACID DEHYDROGENASE"/>
    <property type="match status" value="1"/>
</dbReference>
<evidence type="ECO:0000313" key="7">
    <source>
        <dbReference type="Proteomes" id="UP001235840"/>
    </source>
</evidence>
<evidence type="ECO:0000313" key="6">
    <source>
        <dbReference type="EMBL" id="MDQ0166014.1"/>
    </source>
</evidence>
<evidence type="ECO:0000256" key="2">
    <source>
        <dbReference type="ARBA" id="ARBA00009410"/>
    </source>
</evidence>
<proteinExistence type="inferred from homology"/>
<evidence type="ECO:0000259" key="5">
    <source>
        <dbReference type="Pfam" id="PF01266"/>
    </source>
</evidence>
<keyword evidence="3" id="KW-0285">Flavoprotein</keyword>
<name>A0ABT9VYE0_9BACI</name>
<comment type="caution">
    <text evidence="6">The sequence shown here is derived from an EMBL/GenBank/DDBJ whole genome shotgun (WGS) entry which is preliminary data.</text>
</comment>
<dbReference type="Gene3D" id="3.30.9.10">
    <property type="entry name" value="D-Amino Acid Oxidase, subunit A, domain 2"/>
    <property type="match status" value="1"/>
</dbReference>
<feature type="domain" description="FAD dependent oxidoreductase" evidence="5">
    <location>
        <begin position="4"/>
        <end position="351"/>
    </location>
</feature>
<dbReference type="PANTHER" id="PTHR13847">
    <property type="entry name" value="SARCOSINE DEHYDROGENASE-RELATED"/>
    <property type="match status" value="1"/>
</dbReference>
<keyword evidence="7" id="KW-1185">Reference proteome</keyword>
<dbReference type="Gene3D" id="3.50.50.60">
    <property type="entry name" value="FAD/NAD(P)-binding domain"/>
    <property type="match status" value="1"/>
</dbReference>
<gene>
    <name evidence="6" type="ORF">J2S11_001915</name>
</gene>
<keyword evidence="4 6" id="KW-0560">Oxidoreductase</keyword>
<dbReference type="SUPFAM" id="SSF51905">
    <property type="entry name" value="FAD/NAD(P)-binding domain"/>
    <property type="match status" value="1"/>
</dbReference>
<sequence>MRTYIVIGAGVLGASTAYHLAKAGAMVTLVDRRDVGQATDAAAGIVCPWLSQRRNKAWYQLARNGARYYHALIKELEEAGETDTGYLKVGALSLHTDEKKLEQMEERAYKRLEDAPEIGEITRLSPAEAQRHYPPLADSYGAVHISGAARVNGRELRDALIRATQKLGGLLMSGHAQLVVEQNTVLGVNVGGSFLEADRIIITAGAWGKDSVKELGYDFKVVPQKAQILHLKMPQTDTNHWPVIMPPTNQYLLSFGEGRIVVGATHEDEMGFDSRVTAGGVQEILSKMLEVAPGLMTSTFVEARVGFRPFTPGFLPVFGALPTHQEVLLANGLGASGLTAGPYLGSQLANLALGEALELKPEDYPLTEALERIEF</sequence>